<comment type="caution">
    <text evidence="2">The sequence shown here is derived from an EMBL/GenBank/DDBJ whole genome shotgun (WGS) entry which is preliminary data.</text>
</comment>
<feature type="domain" description="Methyltransferase" evidence="1">
    <location>
        <begin position="35"/>
        <end position="94"/>
    </location>
</feature>
<proteinExistence type="predicted"/>
<keyword evidence="2" id="KW-0489">Methyltransferase</keyword>
<dbReference type="Pfam" id="PF13649">
    <property type="entry name" value="Methyltransf_25"/>
    <property type="match status" value="1"/>
</dbReference>
<sequence>MAAWASGDYSVIGTTLQIVGESLCETLDLRAGERVLDVAGGNGNASLAAARRFADVTCIDYVPALLDRAQERAAAERLAIDFRPADAEACPSATRASTWCCPPSA</sequence>
<reference evidence="2 3" key="1">
    <citation type="submission" date="2022-03" db="EMBL/GenBank/DDBJ databases">
        <title>Complete genome analysis of Roseomonas KG 17.1 : a prolific producer of plant growth promoters.</title>
        <authorList>
            <person name="Saadouli I."/>
            <person name="Najjari A."/>
            <person name="Mosbah A."/>
            <person name="Ouzari H.I."/>
        </authorList>
    </citation>
    <scope>NUCLEOTIDE SEQUENCE [LARGE SCALE GENOMIC DNA]</scope>
    <source>
        <strain evidence="2 3">KG17-1</strain>
    </source>
</reference>
<dbReference type="InterPro" id="IPR041698">
    <property type="entry name" value="Methyltransf_25"/>
</dbReference>
<evidence type="ECO:0000313" key="3">
    <source>
        <dbReference type="Proteomes" id="UP001201985"/>
    </source>
</evidence>
<dbReference type="Gene3D" id="3.40.50.150">
    <property type="entry name" value="Vaccinia Virus protein VP39"/>
    <property type="match status" value="1"/>
</dbReference>
<dbReference type="Proteomes" id="UP001201985">
    <property type="component" value="Unassembled WGS sequence"/>
</dbReference>
<dbReference type="InterPro" id="IPR029063">
    <property type="entry name" value="SAM-dependent_MTases_sf"/>
</dbReference>
<dbReference type="EMBL" id="JALBUU010000004">
    <property type="protein sequence ID" value="MCI0754423.1"/>
    <property type="molecule type" value="Genomic_DNA"/>
</dbReference>
<evidence type="ECO:0000259" key="1">
    <source>
        <dbReference type="Pfam" id="PF13649"/>
    </source>
</evidence>
<name>A0ABS9W5C9_9PROT</name>
<accession>A0ABS9W5C9</accession>
<organism evidence="2 3">
    <name type="scientific">Teichococcus vastitatis</name>
    <dbReference type="NCBI Taxonomy" id="2307076"/>
    <lineage>
        <taxon>Bacteria</taxon>
        <taxon>Pseudomonadati</taxon>
        <taxon>Pseudomonadota</taxon>
        <taxon>Alphaproteobacteria</taxon>
        <taxon>Acetobacterales</taxon>
        <taxon>Roseomonadaceae</taxon>
        <taxon>Roseomonas</taxon>
    </lineage>
</organism>
<keyword evidence="2" id="KW-0808">Transferase</keyword>
<keyword evidence="3" id="KW-1185">Reference proteome</keyword>
<gene>
    <name evidence="2" type="ORF">MON41_11720</name>
</gene>
<dbReference type="SUPFAM" id="SSF53335">
    <property type="entry name" value="S-adenosyl-L-methionine-dependent methyltransferases"/>
    <property type="match status" value="1"/>
</dbReference>
<dbReference type="GO" id="GO:0008168">
    <property type="term" value="F:methyltransferase activity"/>
    <property type="evidence" value="ECO:0007669"/>
    <property type="project" value="UniProtKB-KW"/>
</dbReference>
<dbReference type="GO" id="GO:0032259">
    <property type="term" value="P:methylation"/>
    <property type="evidence" value="ECO:0007669"/>
    <property type="project" value="UniProtKB-KW"/>
</dbReference>
<protein>
    <submittedName>
        <fullName evidence="2">Class I SAM-dependent methyltransferase</fullName>
    </submittedName>
</protein>
<dbReference type="CDD" id="cd02440">
    <property type="entry name" value="AdoMet_MTases"/>
    <property type="match status" value="1"/>
</dbReference>
<evidence type="ECO:0000313" key="2">
    <source>
        <dbReference type="EMBL" id="MCI0754423.1"/>
    </source>
</evidence>